<feature type="compositionally biased region" description="Basic residues" evidence="2">
    <location>
        <begin position="514"/>
        <end position="535"/>
    </location>
</feature>
<evidence type="ECO:0000313" key="4">
    <source>
        <dbReference type="Proteomes" id="UP001165083"/>
    </source>
</evidence>
<feature type="coiled-coil region" evidence="1">
    <location>
        <begin position="643"/>
        <end position="733"/>
    </location>
</feature>
<feature type="compositionally biased region" description="Low complexity" evidence="2">
    <location>
        <begin position="485"/>
        <end position="496"/>
    </location>
</feature>
<name>A0A9W6TQI0_9STRA</name>
<evidence type="ECO:0000313" key="3">
    <source>
        <dbReference type="EMBL" id="GMF18627.1"/>
    </source>
</evidence>
<feature type="compositionally biased region" description="Low complexity" evidence="2">
    <location>
        <begin position="781"/>
        <end position="795"/>
    </location>
</feature>
<feature type="region of interest" description="Disordered" evidence="2">
    <location>
        <begin position="772"/>
        <end position="807"/>
    </location>
</feature>
<sequence length="904" mass="102740">MLQQFDENGKVMVFNIPGEINIRYMVFMRHTQEIRADGKRMNKYIMAIADSKANAQNRDAEGLQNDVHWVLEGCMCATVAEVGPNTVDVSYDQWAGCSSELNERELYNDWIQFSIAMEQYVTPARLLLKLGALHTSYATNLSLEKILDTAHSPTSRSSLKDIMRLSIFAGILFTLCFNVMFSTADELQMRTSNTEGGAASDKKHEERGIPFFHRSCSEPIPALTQIIETLQKNRSTVKKLTSLKKESEIANTLANLQKYPSTLIMLENLRKESDIANNVATLKKNPELVKSLKGPIMKRILIILNKVKNTGTRLQRRLPTKVTELLINKHKTMSDIIEKIGRFFAEQEAQVQETISQVHVAHTSTPSLVPLSRPRPPPVHKIPTLVNAHPPVFGGDTPYSTSGSKSHRANLFAQRRSVIKSQPEHSAAWDFRKYEAHNIANYHEDYRADSSVSESTESVHALSTDDLWSHRLSGGLVSWGSALLSESTGSSKSSGNKGEDRNSQASTESIERMRKPRPPQQKHHKRARQKKRSKRSGNQEEEQPDPKELAKLNAEKVAAALLVAQERAKRFQQEQLQLDRERELQRQEAALRLHEQMMNIEKIRAKSFRQSSFSATRSSLANSTSDSGNHDAESVWTTDTNDMMELREESSQFMRELESHLREKLTHQNAVQTIKVARLSAMKASLEMELAAVLEDTAHTRQQRRELELADDKERLRRQREAERALQIRLREEEWSIMMEKEKARSQIAAEARAKACKRVEAHSAKLRKMMQACRYQPRHSTSSGGSLISRSSNNDNDHSDDESTAPTFRSNFEELQDKPAQTFKMEFFLPPELADFEEDGLCKNNDMLSVSTTTAVPHNIVEDLKPANVSSEENMFKWEVPLFLDQDKYNNVLLDLLSEDEDD</sequence>
<keyword evidence="1" id="KW-0175">Coiled coil</keyword>
<reference evidence="3" key="1">
    <citation type="submission" date="2023-04" db="EMBL/GenBank/DDBJ databases">
        <title>Phytophthora lilii NBRC 32176.</title>
        <authorList>
            <person name="Ichikawa N."/>
            <person name="Sato H."/>
            <person name="Tonouchi N."/>
        </authorList>
    </citation>
    <scope>NUCLEOTIDE SEQUENCE</scope>
    <source>
        <strain evidence="3">NBRC 32176</strain>
    </source>
</reference>
<dbReference type="AlphaFoldDB" id="A0A9W6TQI0"/>
<keyword evidence="4" id="KW-1185">Reference proteome</keyword>
<organism evidence="3 4">
    <name type="scientific">Phytophthora lilii</name>
    <dbReference type="NCBI Taxonomy" id="2077276"/>
    <lineage>
        <taxon>Eukaryota</taxon>
        <taxon>Sar</taxon>
        <taxon>Stramenopiles</taxon>
        <taxon>Oomycota</taxon>
        <taxon>Peronosporomycetes</taxon>
        <taxon>Peronosporales</taxon>
        <taxon>Peronosporaceae</taxon>
        <taxon>Phytophthora</taxon>
    </lineage>
</organism>
<comment type="caution">
    <text evidence="3">The sequence shown here is derived from an EMBL/GenBank/DDBJ whole genome shotgun (WGS) entry which is preliminary data.</text>
</comment>
<dbReference type="EMBL" id="BSXW01000322">
    <property type="protein sequence ID" value="GMF18627.1"/>
    <property type="molecule type" value="Genomic_DNA"/>
</dbReference>
<dbReference type="OrthoDB" id="122628at2759"/>
<feature type="region of interest" description="Disordered" evidence="2">
    <location>
        <begin position="485"/>
        <end position="549"/>
    </location>
</feature>
<accession>A0A9W6TQI0</accession>
<gene>
    <name evidence="3" type="ORF">Plil01_000699700</name>
</gene>
<proteinExistence type="predicted"/>
<evidence type="ECO:0000256" key="2">
    <source>
        <dbReference type="SAM" id="MobiDB-lite"/>
    </source>
</evidence>
<protein>
    <submittedName>
        <fullName evidence="3">Unnamed protein product</fullName>
    </submittedName>
</protein>
<dbReference type="Proteomes" id="UP001165083">
    <property type="component" value="Unassembled WGS sequence"/>
</dbReference>
<evidence type="ECO:0000256" key="1">
    <source>
        <dbReference type="SAM" id="Coils"/>
    </source>
</evidence>